<reference evidence="1" key="1">
    <citation type="submission" date="2019-04" db="EMBL/GenBank/DDBJ databases">
        <title>Microbes associate with the intestines of laboratory mice.</title>
        <authorList>
            <person name="Navarre W."/>
            <person name="Wong E."/>
            <person name="Huang K.C."/>
            <person name="Tropini C."/>
            <person name="Ng K."/>
            <person name="Yu B."/>
        </authorList>
    </citation>
    <scope>NUCLEOTIDE SEQUENCE</scope>
    <source>
        <strain evidence="1">NM86_A22</strain>
    </source>
</reference>
<gene>
    <name evidence="1" type="ORF">E5990_08255</name>
</gene>
<keyword evidence="2" id="KW-1185">Reference proteome</keyword>
<evidence type="ECO:0000313" key="2">
    <source>
        <dbReference type="Proteomes" id="UP000305401"/>
    </source>
</evidence>
<evidence type="ECO:0000313" key="1">
    <source>
        <dbReference type="EMBL" id="THG46433.1"/>
    </source>
</evidence>
<dbReference type="Proteomes" id="UP000305401">
    <property type="component" value="Unassembled WGS sequence"/>
</dbReference>
<organism evidence="1 2">
    <name type="scientific">Muribaculum caecicola</name>
    <dbReference type="NCBI Taxonomy" id="3038144"/>
    <lineage>
        <taxon>Bacteria</taxon>
        <taxon>Pseudomonadati</taxon>
        <taxon>Bacteroidota</taxon>
        <taxon>Bacteroidia</taxon>
        <taxon>Bacteroidales</taxon>
        <taxon>Muribaculaceae</taxon>
        <taxon>Muribaculum</taxon>
    </lineage>
</organism>
<name>A0AC61S469_9BACT</name>
<protein>
    <submittedName>
        <fullName evidence="1">LytTR family transcriptional regulator</fullName>
    </submittedName>
</protein>
<sequence>MAKLCLNSRDELLFLDLDKIAFFKANGNYTNITYIEGQQQMITMGLSKVEQVLRTALQPGKPSPFLRLGRSLIINQSYLYSISVVRQRLNLSDFCGHTLSLSVPKPLLRDYKDKIALLYSGTTKSTNQ</sequence>
<comment type="caution">
    <text evidence="1">The sequence shown here is derived from an EMBL/GenBank/DDBJ whole genome shotgun (WGS) entry which is preliminary data.</text>
</comment>
<accession>A0AC61S469</accession>
<proteinExistence type="predicted"/>
<dbReference type="EMBL" id="SSTG01000109">
    <property type="protein sequence ID" value="THG46433.1"/>
    <property type="molecule type" value="Genomic_DNA"/>
</dbReference>